<dbReference type="VEuPathDB" id="FungiDB:PSHT_16318"/>
<name>A0A2S4VA32_9BASI</name>
<reference evidence="4" key="1">
    <citation type="submission" date="2017-12" db="EMBL/GenBank/DDBJ databases">
        <title>Gene loss provides genomic basis for host adaptation in cereal stripe rust fungi.</title>
        <authorList>
            <person name="Xia C."/>
        </authorList>
    </citation>
    <scope>NUCLEOTIDE SEQUENCE [LARGE SCALE GENOMIC DNA]</scope>
    <source>
        <strain evidence="4">93-210</strain>
    </source>
</reference>
<feature type="region of interest" description="Disordered" evidence="1">
    <location>
        <begin position="280"/>
        <end position="307"/>
    </location>
</feature>
<accession>A0A2S4VA32</accession>
<dbReference type="PROSITE" id="PS50879">
    <property type="entry name" value="RNASE_H_1"/>
    <property type="match status" value="1"/>
</dbReference>
<dbReference type="InterPro" id="IPR002156">
    <property type="entry name" value="RNaseH_domain"/>
</dbReference>
<sequence length="1542" mass="172272">MEARFDSLDGRIAQLESTRPPPVAHQAHPSKSSYARAVGTSNEPRRPQINPPARNSLQVLKPGKAIIHSNPDHDDVRKLERGFLVQRANEVLAKLDAQVQGEKITIKAAQVLKSGDVCFFSKNHAQQKWLMENKHRWTKDVHAHLEASPSSFMVIAHGIPKDFDPTSQASIDKITVANNFGAGDLVRMKWLADNSTTPKQAGSIVLAFRNKETAARVEKTGIYLNWDHHRASRFIPRPPQCFKCLKMGHFGQWCREPARCDTTSITTNLPSFSSLSLPHPPLTNPPLSNSSPHLSPSGPSGPSDTSSSSTFLLQLNCHVSKTTTLSVLNSSPSFLLLALQEPWVDHDSFLPPNHKDWILFSAHEHKPVDFHDRHRVCIYVRKSLGASAVNQLSTGGKFLLGLDITLRPNLIIRLINVYNTPRSFPALTLLRSWLDSFNDRSIPSLICIDGNLHHPHWNPPEVTSRHAEARSLLETTGKHGFRLASPKQVPTFYSSTGKGFTLDLTWSNFLGSKIVNSISISENNHSSDHQALIISLSVRLATTPLKIIQPNWKKIVPEKAKLSTQHLINQLNLPVSGSVDNQVKRITEILLQSQLKLSKRINSEGSRSKGWWNSEKLDPIVDSRNRARKWFILSRSPEAAECYRQWNFYFKSTVAQLKRKSWWDFLKKSSDESLFKALRFTKKAGSNGILPLRRPDRSLTTDKAEQAKLLFYGTSVVSAPIDMSDVPPRVPSRIVCFPELSVAEVRAGIQRIRPKKAPGIDGIANELIKLFPSEISSAITATFNQALADSSFPSSWKCAVTAIIRKGGKDDYTDSHSYRPIALLSSLGKLFGLLIARQLTSWAEDNGILAEGHLGGRKGAGTEDAMVLLDTWIRHKWNQGKVVAGLFLDVKSAYPSVHPRRLIRYLSSLGCPAYLVGIIESFLENRQTTIRIDDFVSPPFDIGIGLPQGSPLSVILYIIYNNELLTKEFSLASDKVSIGYVDDVVHLVAAKNPTSAHQELGKEGERSLSWGRRYGAIFDKKKAQFMWFSRKPPPTVSFTLGDQVLTRAEEVKWLGILLDPKLSYSATFDMLTGKLHATFSQLKPLGNSRWGLNETDRVRLMSIVLLPRLTYGAPVWATKINAAKIRTLSDKADNKAAIYSLGTFKSTPVKWHRLHSSVRPIAEGIVMASLSFFLRKKSKISKSRKIQDLLFARGVHCPPWLAPHAPVSRPYLCEVKTDGIEEIKVQYSPDLNYERLKKCYLNFTSSKEEAKAFVEQQVSISTDSRRSLRIFTDGSYEASRGGAGAAVCIEHNVCRMAALGVSPFISNHESEAVGLQLAFEIIKSISSTESIREVFIFTDNRGVLERMANPGGAKPGQYLFTDILSLWRSLDTDILINFVWCPGHQGILGNEVADRLADAATRLNSTPDQTLPFSLSKVSAFLKSRISPTPKKSLSKRTSSLPIHQSAILNQLDSGHSPLHYYLFKSKRRLDPVCPFCPAKETTQHYLDLCPALKVPRKTLVTAARRLKIKFPTNRPHLLLRFSKAHPLIFDFISDSRRFRHL</sequence>
<evidence type="ECO:0000313" key="4">
    <source>
        <dbReference type="EMBL" id="POW06389.1"/>
    </source>
</evidence>
<dbReference type="InterPro" id="IPR012337">
    <property type="entry name" value="RNaseH-like_sf"/>
</dbReference>
<dbReference type="PANTHER" id="PTHR33481:SF1">
    <property type="entry name" value="ENDONUCLEASE_EXONUCLEASE_PHOSPHATASE DOMAIN-CONTAINING PROTEIN-RELATED"/>
    <property type="match status" value="1"/>
</dbReference>
<feature type="domain" description="RNase H type-1" evidence="3">
    <location>
        <begin position="1264"/>
        <end position="1402"/>
    </location>
</feature>
<organism evidence="4 5">
    <name type="scientific">Puccinia striiformis</name>
    <dbReference type="NCBI Taxonomy" id="27350"/>
    <lineage>
        <taxon>Eukaryota</taxon>
        <taxon>Fungi</taxon>
        <taxon>Dikarya</taxon>
        <taxon>Basidiomycota</taxon>
        <taxon>Pucciniomycotina</taxon>
        <taxon>Pucciniomycetes</taxon>
        <taxon>Pucciniales</taxon>
        <taxon>Pucciniaceae</taxon>
        <taxon>Puccinia</taxon>
    </lineage>
</organism>
<proteinExistence type="predicted"/>
<gene>
    <name evidence="4" type="ORF">PSTT_09021</name>
</gene>
<dbReference type="Proteomes" id="UP000239156">
    <property type="component" value="Unassembled WGS sequence"/>
</dbReference>
<feature type="region of interest" description="Disordered" evidence="1">
    <location>
        <begin position="1"/>
        <end position="55"/>
    </location>
</feature>
<feature type="compositionally biased region" description="Low complexity" evidence="1">
    <location>
        <begin position="285"/>
        <end position="307"/>
    </location>
</feature>
<feature type="domain" description="Reverse transcriptase" evidence="2">
    <location>
        <begin position="785"/>
        <end position="1058"/>
    </location>
</feature>
<dbReference type="Gene3D" id="3.30.420.10">
    <property type="entry name" value="Ribonuclease H-like superfamily/Ribonuclease H"/>
    <property type="match status" value="1"/>
</dbReference>
<dbReference type="Pfam" id="PF00078">
    <property type="entry name" value="RVT_1"/>
    <property type="match status" value="1"/>
</dbReference>
<dbReference type="Pfam" id="PF14529">
    <property type="entry name" value="Exo_endo_phos_2"/>
    <property type="match status" value="1"/>
</dbReference>
<dbReference type="InterPro" id="IPR036691">
    <property type="entry name" value="Endo/exonu/phosph_ase_sf"/>
</dbReference>
<dbReference type="SUPFAM" id="SSF53098">
    <property type="entry name" value="Ribonuclease H-like"/>
    <property type="match status" value="1"/>
</dbReference>
<dbReference type="InterPro" id="IPR000477">
    <property type="entry name" value="RT_dom"/>
</dbReference>
<dbReference type="GO" id="GO:0003676">
    <property type="term" value="F:nucleic acid binding"/>
    <property type="evidence" value="ECO:0007669"/>
    <property type="project" value="InterPro"/>
</dbReference>
<dbReference type="Pfam" id="PF00075">
    <property type="entry name" value="RNase_H"/>
    <property type="match status" value="1"/>
</dbReference>
<dbReference type="VEuPathDB" id="FungiDB:PSTT_09021"/>
<dbReference type="InterPro" id="IPR036397">
    <property type="entry name" value="RNaseH_sf"/>
</dbReference>
<evidence type="ECO:0000313" key="5">
    <source>
        <dbReference type="Proteomes" id="UP000239156"/>
    </source>
</evidence>
<dbReference type="CDD" id="cd09276">
    <property type="entry name" value="Rnase_HI_RT_non_LTR"/>
    <property type="match status" value="1"/>
</dbReference>
<dbReference type="PROSITE" id="PS50878">
    <property type="entry name" value="RT_POL"/>
    <property type="match status" value="1"/>
</dbReference>
<dbReference type="GO" id="GO:0004523">
    <property type="term" value="F:RNA-DNA hybrid ribonuclease activity"/>
    <property type="evidence" value="ECO:0007669"/>
    <property type="project" value="InterPro"/>
</dbReference>
<dbReference type="EMBL" id="PKSL01000087">
    <property type="protein sequence ID" value="POW06389.1"/>
    <property type="molecule type" value="Genomic_DNA"/>
</dbReference>
<dbReference type="InterPro" id="IPR005135">
    <property type="entry name" value="Endo/exonuclease/phosphatase"/>
</dbReference>
<evidence type="ECO:0000256" key="1">
    <source>
        <dbReference type="SAM" id="MobiDB-lite"/>
    </source>
</evidence>
<dbReference type="SUPFAM" id="SSF56672">
    <property type="entry name" value="DNA/RNA polymerases"/>
    <property type="match status" value="1"/>
</dbReference>
<dbReference type="SUPFAM" id="SSF56219">
    <property type="entry name" value="DNase I-like"/>
    <property type="match status" value="1"/>
</dbReference>
<comment type="caution">
    <text evidence="4">The sequence shown here is derived from an EMBL/GenBank/DDBJ whole genome shotgun (WGS) entry which is preliminary data.</text>
</comment>
<dbReference type="InterPro" id="IPR043502">
    <property type="entry name" value="DNA/RNA_pol_sf"/>
</dbReference>
<dbReference type="Gene3D" id="3.60.10.10">
    <property type="entry name" value="Endonuclease/exonuclease/phosphatase"/>
    <property type="match status" value="1"/>
</dbReference>
<dbReference type="CDD" id="cd01650">
    <property type="entry name" value="RT_nLTR_like"/>
    <property type="match status" value="1"/>
</dbReference>
<evidence type="ECO:0008006" key="6">
    <source>
        <dbReference type="Google" id="ProtNLM"/>
    </source>
</evidence>
<evidence type="ECO:0000259" key="3">
    <source>
        <dbReference type="PROSITE" id="PS50879"/>
    </source>
</evidence>
<dbReference type="PANTHER" id="PTHR33481">
    <property type="entry name" value="REVERSE TRANSCRIPTASE"/>
    <property type="match status" value="1"/>
</dbReference>
<evidence type="ECO:0000259" key="2">
    <source>
        <dbReference type="PROSITE" id="PS50878"/>
    </source>
</evidence>
<keyword evidence="5" id="KW-1185">Reference proteome</keyword>
<protein>
    <recommendedName>
        <fullName evidence="6">RNase H type-1 domain-containing protein</fullName>
    </recommendedName>
</protein>